<dbReference type="EMBL" id="GECU01037322">
    <property type="protein sequence ID" value="JAS70384.1"/>
    <property type="molecule type" value="Transcribed_RNA"/>
</dbReference>
<dbReference type="Gene3D" id="1.10.150.720">
    <property type="entry name" value="Haloacid dehalogenase-like hydrolase"/>
    <property type="match status" value="1"/>
</dbReference>
<gene>
    <name evidence="1" type="ORF">g.46292</name>
</gene>
<dbReference type="InterPro" id="IPR051828">
    <property type="entry name" value="HAD-like_hydrolase_domain"/>
</dbReference>
<dbReference type="PRINTS" id="PR00413">
    <property type="entry name" value="HADHALOGNASE"/>
</dbReference>
<reference evidence="1" key="1">
    <citation type="submission" date="2015-11" db="EMBL/GenBank/DDBJ databases">
        <title>De novo transcriptome assembly of four potential Pierce s Disease insect vectors from Arizona vineyards.</title>
        <authorList>
            <person name="Tassone E.E."/>
        </authorList>
    </citation>
    <scope>NUCLEOTIDE SEQUENCE</scope>
</reference>
<protein>
    <recommendedName>
        <fullName evidence="2">Haloacid dehalogenase-like hydrolase domain-containing protein 3</fullName>
    </recommendedName>
</protein>
<dbReference type="InterPro" id="IPR023214">
    <property type="entry name" value="HAD_sf"/>
</dbReference>
<dbReference type="SUPFAM" id="SSF56784">
    <property type="entry name" value="HAD-like"/>
    <property type="match status" value="1"/>
</dbReference>
<sequence>MTVKLITFDITGTLLALRGSVGFQYAKVGSRHGIYAPPDELSKHFYRVFKKLLVQHPNFGANDIGWQEWWRQLVFHTFRDSLPSHNLEKSSAINRVSADLIEVYKTKECWKMTEGSQTLLEKLRSKGLRLGVISNYDPRLEDILNNLNINKYFNFVLTSYSAKCQKPDPAIFKIVEQMNKDLKKKEILHIGDNPKLDYLGAKEAGWNSLLIGENVTKITVDFPEIKSEWVVKNIGEIYATLENNGLIL</sequence>
<dbReference type="InterPro" id="IPR044924">
    <property type="entry name" value="HAD-SF_hydro_IA_REG-2-like_cap"/>
</dbReference>
<dbReference type="Gene3D" id="3.40.50.1000">
    <property type="entry name" value="HAD superfamily/HAD-like"/>
    <property type="match status" value="1"/>
</dbReference>
<dbReference type="AlphaFoldDB" id="A0A1B6H6Z6"/>
<organism evidence="1">
    <name type="scientific">Homalodisca liturata</name>
    <dbReference type="NCBI Taxonomy" id="320908"/>
    <lineage>
        <taxon>Eukaryota</taxon>
        <taxon>Metazoa</taxon>
        <taxon>Ecdysozoa</taxon>
        <taxon>Arthropoda</taxon>
        <taxon>Hexapoda</taxon>
        <taxon>Insecta</taxon>
        <taxon>Pterygota</taxon>
        <taxon>Neoptera</taxon>
        <taxon>Paraneoptera</taxon>
        <taxon>Hemiptera</taxon>
        <taxon>Auchenorrhyncha</taxon>
        <taxon>Membracoidea</taxon>
        <taxon>Cicadellidae</taxon>
        <taxon>Cicadellinae</taxon>
        <taxon>Proconiini</taxon>
        <taxon>Homalodisca</taxon>
    </lineage>
</organism>
<dbReference type="PANTHER" id="PTHR46191">
    <property type="match status" value="1"/>
</dbReference>
<dbReference type="PANTHER" id="PTHR46191:SF2">
    <property type="entry name" value="HALOACID DEHALOGENASE-LIKE HYDROLASE DOMAIN-CONTAINING PROTEIN 3"/>
    <property type="match status" value="1"/>
</dbReference>
<dbReference type="SFLD" id="SFLDS00003">
    <property type="entry name" value="Haloacid_Dehalogenase"/>
    <property type="match status" value="1"/>
</dbReference>
<dbReference type="InterPro" id="IPR006439">
    <property type="entry name" value="HAD-SF_hydro_IA"/>
</dbReference>
<proteinExistence type="predicted"/>
<evidence type="ECO:0000313" key="1">
    <source>
        <dbReference type="EMBL" id="JAS70384.1"/>
    </source>
</evidence>
<name>A0A1B6H6Z6_9HEMI</name>
<evidence type="ECO:0008006" key="2">
    <source>
        <dbReference type="Google" id="ProtNLM"/>
    </source>
</evidence>
<accession>A0A1B6H6Z6</accession>
<dbReference type="InterPro" id="IPR036412">
    <property type="entry name" value="HAD-like_sf"/>
</dbReference>
<dbReference type="NCBIfam" id="TIGR01549">
    <property type="entry name" value="HAD-SF-IA-v1"/>
    <property type="match status" value="1"/>
</dbReference>
<dbReference type="Pfam" id="PF00702">
    <property type="entry name" value="Hydrolase"/>
    <property type="match status" value="1"/>
</dbReference>
<dbReference type="NCBIfam" id="TIGR02252">
    <property type="entry name" value="DREG-2"/>
    <property type="match status" value="1"/>
</dbReference>
<dbReference type="InterPro" id="IPR011949">
    <property type="entry name" value="HAD-SF_hydro_IA_REG-2-like"/>
</dbReference>
<dbReference type="GO" id="GO:0005634">
    <property type="term" value="C:nucleus"/>
    <property type="evidence" value="ECO:0007669"/>
    <property type="project" value="TreeGrafter"/>
</dbReference>
<dbReference type="SFLD" id="SFLDG01129">
    <property type="entry name" value="C1.5:_HAD__Beta-PGM__Phosphata"/>
    <property type="match status" value="1"/>
</dbReference>